<dbReference type="Gene3D" id="3.80.10.10">
    <property type="entry name" value="Ribonuclease Inhibitor"/>
    <property type="match status" value="1"/>
</dbReference>
<proteinExistence type="predicted"/>
<keyword evidence="1" id="KW-0802">TPR repeat</keyword>
<feature type="coiled-coil region" evidence="2">
    <location>
        <begin position="713"/>
        <end position="743"/>
    </location>
</feature>
<organism evidence="4 5">
    <name type="scientific">Triparma retinervis</name>
    <dbReference type="NCBI Taxonomy" id="2557542"/>
    <lineage>
        <taxon>Eukaryota</taxon>
        <taxon>Sar</taxon>
        <taxon>Stramenopiles</taxon>
        <taxon>Ochrophyta</taxon>
        <taxon>Bolidophyceae</taxon>
        <taxon>Parmales</taxon>
        <taxon>Triparmaceae</taxon>
        <taxon>Triparma</taxon>
    </lineage>
</organism>
<dbReference type="Proteomes" id="UP001165082">
    <property type="component" value="Unassembled WGS sequence"/>
</dbReference>
<dbReference type="Gene3D" id="1.25.40.10">
    <property type="entry name" value="Tetratricopeptide repeat domain"/>
    <property type="match status" value="1"/>
</dbReference>
<dbReference type="PANTHER" id="PTHR24114">
    <property type="entry name" value="LEUCINE RICH REPEAT FAMILY PROTEIN"/>
    <property type="match status" value="1"/>
</dbReference>
<feature type="compositionally biased region" description="Acidic residues" evidence="3">
    <location>
        <begin position="54"/>
        <end position="64"/>
    </location>
</feature>
<dbReference type="PROSITE" id="PS50096">
    <property type="entry name" value="IQ"/>
    <property type="match status" value="2"/>
</dbReference>
<evidence type="ECO:0000256" key="1">
    <source>
        <dbReference type="PROSITE-ProRule" id="PRU00339"/>
    </source>
</evidence>
<dbReference type="SUPFAM" id="SSF48452">
    <property type="entry name" value="TPR-like"/>
    <property type="match status" value="1"/>
</dbReference>
<evidence type="ECO:0000313" key="5">
    <source>
        <dbReference type="Proteomes" id="UP001165082"/>
    </source>
</evidence>
<sequence length="1307" mass="152124">MAPKKKKTGGPKGKRKGKAAPSKKQSLSGQVTKQSKADSKKTSAQRAERKKELEEEAKEFEEEMRESKNRINRKTRGTYAQFKKDAKEARIRMWKSACRKVIKRNYVQKIYRTTEAINAIVAGETQNKADKSDTASVASSLTGGSTMSKAAQRNIQGYEDTKTAHHERLSKLHFDDMEWNEAIHHLKETIKRLPKKVSNIEMLSESYIALFHETNDFSNLAHARTALGTYLSRMKTTIFTLPLFPKAILRLGRVYEVYGSFEGALEIYGMILELFPKYHKYKLVLYRCAVVMLHLANLSNADVGELMRKARELMEYCLESSVSDQLDTSNLSRDDVCMVYARILQKQDEHYGGDMNKSMLSSTMSELFFLRKERKLTGRTASTHLIYFKSPLTWISLASEYSVKSEPTLAVNMYDEAITLMKKSGKKKALESSFLLDVASEYAKFQEYTTAIQYAQGAWMENRFNPRTRTLLSQWDGDFKWYFEAQERGARRVQRKWKTRAWSREYIERYRKVCVGRWEEKLKKRHYDMRTREKLAYFAKAKWRGLFLFEDAQAIKIQKFYRAVQMKWLWMSAVRSRHLQRLAGLYKKWRRHPYDLELRKECLEMSMHKSTPKTHNMAKLPPKFERQEIAALLLQRTARVWHAKAIIRDLMEKRRIAREKLRQKMAWKIQMEVRRYVARQELKRRWVDYTERWEAAVFLQVYWRKRKMGMMFIMKALREKKQREEAKKRLEAANRMMATWRMLMTWRLVRVVWKNAAVKIEKVVRGRFGRKRVTEMKYMYSYRIQRAWKHKVEMDYFAILLKRIHREMREKAGIPEDTAGANFNQALRAAKKLQGDRTIEYRWENPTLNRKGETYKRVSRQERFLIDGGGACNGVGGKVFGNDDLVMLGGVLGDPNCGVREVYFSRLECLKEAGGEKAMKCFVKGLEVNKSLTSLSLVGRNATLREEQGHLTEGLRALCHCLLMKNYNLSTVVLDNIGVSFGDDLGMMGARLVEDFFVLSFGNMRVLSLCSNCISDVSGVEIGKALKGNTCLETLLLRDNQMSDDTAWEIGESLRWNKSLRKLDLSKNYVQIKGGQKIAEVLLTENRTLKWLSLGDNLMSDIVVPAFRNVVKKNKKLDVLVFSGNQFREEWHRSLQEVWDEKMEVIREKEEVLKGDNSYKKTYELVRKRIKERGRKKGGKGSPVSLKKASHTAMKSVLEAEGFFGGSKMTNPKQAIKVADVLSPGGHKWGGGWGTTLKPLRFYTEGERDRRIEEEEKEWRAEADVRWKRGLAKEEELVMLEARRMRKSRATRKSLSGFNVQSPGKTV</sequence>
<dbReference type="PROSITE" id="PS50005">
    <property type="entry name" value="TPR"/>
    <property type="match status" value="1"/>
</dbReference>
<dbReference type="OrthoDB" id="120976at2759"/>
<dbReference type="InterPro" id="IPR032675">
    <property type="entry name" value="LRR_dom_sf"/>
</dbReference>
<dbReference type="InterPro" id="IPR019734">
    <property type="entry name" value="TPR_rpt"/>
</dbReference>
<dbReference type="PANTHER" id="PTHR24114:SF2">
    <property type="entry name" value="F-BOX DOMAIN-CONTAINING PROTEIN-RELATED"/>
    <property type="match status" value="1"/>
</dbReference>
<dbReference type="SUPFAM" id="SSF52047">
    <property type="entry name" value="RNI-like"/>
    <property type="match status" value="1"/>
</dbReference>
<keyword evidence="2" id="KW-0175">Coiled coil</keyword>
<comment type="caution">
    <text evidence="4">The sequence shown here is derived from an EMBL/GenBank/DDBJ whole genome shotgun (WGS) entry which is preliminary data.</text>
</comment>
<feature type="repeat" description="TPR" evidence="1">
    <location>
        <begin position="245"/>
        <end position="278"/>
    </location>
</feature>
<evidence type="ECO:0000256" key="3">
    <source>
        <dbReference type="SAM" id="MobiDB-lite"/>
    </source>
</evidence>
<feature type="region of interest" description="Disordered" evidence="3">
    <location>
        <begin position="1288"/>
        <end position="1307"/>
    </location>
</feature>
<dbReference type="SMART" id="SM00028">
    <property type="entry name" value="TPR"/>
    <property type="match status" value="3"/>
</dbReference>
<feature type="region of interest" description="Disordered" evidence="3">
    <location>
        <begin position="1"/>
        <end position="72"/>
    </location>
</feature>
<evidence type="ECO:0000313" key="4">
    <source>
        <dbReference type="EMBL" id="GMH56550.1"/>
    </source>
</evidence>
<dbReference type="InterPro" id="IPR011990">
    <property type="entry name" value="TPR-like_helical_dom_sf"/>
</dbReference>
<feature type="compositionally biased region" description="Polar residues" evidence="3">
    <location>
        <begin position="25"/>
        <end position="34"/>
    </location>
</feature>
<feature type="compositionally biased region" description="Polar residues" evidence="3">
    <location>
        <begin position="1293"/>
        <end position="1307"/>
    </location>
</feature>
<evidence type="ECO:0000256" key="2">
    <source>
        <dbReference type="SAM" id="Coils"/>
    </source>
</evidence>
<dbReference type="EMBL" id="BRXZ01000884">
    <property type="protein sequence ID" value="GMH56550.1"/>
    <property type="molecule type" value="Genomic_DNA"/>
</dbReference>
<keyword evidence="5" id="KW-1185">Reference proteome</keyword>
<dbReference type="InterPro" id="IPR052394">
    <property type="entry name" value="LRR-containing"/>
</dbReference>
<name>A0A9W6ZTT1_9STRA</name>
<dbReference type="SMART" id="SM00368">
    <property type="entry name" value="LRR_RI"/>
    <property type="match status" value="4"/>
</dbReference>
<feature type="compositionally biased region" description="Basic and acidic residues" evidence="3">
    <location>
        <begin position="35"/>
        <end position="53"/>
    </location>
</feature>
<reference evidence="4" key="1">
    <citation type="submission" date="2022-07" db="EMBL/GenBank/DDBJ databases">
        <title>Genome analysis of Parmales, a sister group of diatoms, reveals the evolutionary specialization of diatoms from phago-mixotrophs to photoautotrophs.</title>
        <authorList>
            <person name="Ban H."/>
            <person name="Sato S."/>
            <person name="Yoshikawa S."/>
            <person name="Kazumasa Y."/>
            <person name="Nakamura Y."/>
            <person name="Ichinomiya M."/>
            <person name="Saitoh K."/>
            <person name="Sato N."/>
            <person name="Blanc-Mathieu R."/>
            <person name="Endo H."/>
            <person name="Kuwata A."/>
            <person name="Ogata H."/>
        </authorList>
    </citation>
    <scope>NUCLEOTIDE SEQUENCE</scope>
</reference>
<feature type="compositionally biased region" description="Basic residues" evidence="3">
    <location>
        <begin position="1"/>
        <end position="18"/>
    </location>
</feature>
<gene>
    <name evidence="4" type="ORF">TrRE_jg9031</name>
</gene>
<protein>
    <submittedName>
        <fullName evidence="4">Uncharacterized protein</fullName>
    </submittedName>
</protein>
<accession>A0A9W6ZTT1</accession>